<dbReference type="Proteomes" id="UP000277580">
    <property type="component" value="Unassembled WGS sequence"/>
</dbReference>
<sequence length="371" mass="42406">MSVHNQNRRPFNPALLPFFSPQAILQELSESKKSFLLRLPTAYLQTSNSSQKNNLIGNISIGMELEMIIVNLTQATLGQLAMEETTIFEVVSDAMNAASIQTDVWTQFTGSYPNRKRFIVTDEKSVSDSIYDEDVGEEIPGYVVEICTPILRNRSWKYIIPTVMEHLGASFDCRFNFTTGLHVHVGYGEGWGLDHLKKIAKAIVIFESSMDKYHPAHRQAGKNWCLSSNRHGDNLSSYTKLEAIELLENALTQRELLDLIGPHKFFKYNLNAVKTHGTVEFRQGDAAVTGEMAVDWIDRVVGFVERAIITDHSSFQGFARSEDPRHSCSKKIFEEFGVPWVERRRIKPRKVPMRARLDMKRRRVFFGSKNW</sequence>
<name>A0A3N4L827_9PEZI</name>
<protein>
    <recommendedName>
        <fullName evidence="3">Amidoligase enzyme</fullName>
    </recommendedName>
</protein>
<gene>
    <name evidence="1" type="ORF">P167DRAFT_541560</name>
</gene>
<evidence type="ECO:0008006" key="3">
    <source>
        <dbReference type="Google" id="ProtNLM"/>
    </source>
</evidence>
<dbReference type="InterPro" id="IPR022025">
    <property type="entry name" value="Amidoligase_2"/>
</dbReference>
<dbReference type="AlphaFoldDB" id="A0A3N4L827"/>
<evidence type="ECO:0000313" key="1">
    <source>
        <dbReference type="EMBL" id="RPB16791.1"/>
    </source>
</evidence>
<dbReference type="OrthoDB" id="412402at2759"/>
<dbReference type="EMBL" id="ML119107">
    <property type="protein sequence ID" value="RPB16791.1"/>
    <property type="molecule type" value="Genomic_DNA"/>
</dbReference>
<dbReference type="STRING" id="1392247.A0A3N4L827"/>
<dbReference type="PANTHER" id="PTHR36847:SF1">
    <property type="entry name" value="AMIDOLIGASE ENZYME"/>
    <property type="match status" value="1"/>
</dbReference>
<dbReference type="PANTHER" id="PTHR36847">
    <property type="entry name" value="AMIDOLIGASE ENZYME"/>
    <property type="match status" value="1"/>
</dbReference>
<evidence type="ECO:0000313" key="2">
    <source>
        <dbReference type="Proteomes" id="UP000277580"/>
    </source>
</evidence>
<dbReference type="InParanoid" id="A0A3N4L827"/>
<proteinExistence type="predicted"/>
<keyword evidence="2" id="KW-1185">Reference proteome</keyword>
<dbReference type="Pfam" id="PF12224">
    <property type="entry name" value="Amidoligase_2"/>
    <property type="match status" value="1"/>
</dbReference>
<reference evidence="1 2" key="1">
    <citation type="journal article" date="2018" name="Nat. Ecol. Evol.">
        <title>Pezizomycetes genomes reveal the molecular basis of ectomycorrhizal truffle lifestyle.</title>
        <authorList>
            <person name="Murat C."/>
            <person name="Payen T."/>
            <person name="Noel B."/>
            <person name="Kuo A."/>
            <person name="Morin E."/>
            <person name="Chen J."/>
            <person name="Kohler A."/>
            <person name="Krizsan K."/>
            <person name="Balestrini R."/>
            <person name="Da Silva C."/>
            <person name="Montanini B."/>
            <person name="Hainaut M."/>
            <person name="Levati E."/>
            <person name="Barry K.W."/>
            <person name="Belfiori B."/>
            <person name="Cichocki N."/>
            <person name="Clum A."/>
            <person name="Dockter R.B."/>
            <person name="Fauchery L."/>
            <person name="Guy J."/>
            <person name="Iotti M."/>
            <person name="Le Tacon F."/>
            <person name="Lindquist E.A."/>
            <person name="Lipzen A."/>
            <person name="Malagnac F."/>
            <person name="Mello A."/>
            <person name="Molinier V."/>
            <person name="Miyauchi S."/>
            <person name="Poulain J."/>
            <person name="Riccioni C."/>
            <person name="Rubini A."/>
            <person name="Sitrit Y."/>
            <person name="Splivallo R."/>
            <person name="Traeger S."/>
            <person name="Wang M."/>
            <person name="Zifcakova L."/>
            <person name="Wipf D."/>
            <person name="Zambonelli A."/>
            <person name="Paolocci F."/>
            <person name="Nowrousian M."/>
            <person name="Ottonello S."/>
            <person name="Baldrian P."/>
            <person name="Spatafora J.W."/>
            <person name="Henrissat B."/>
            <person name="Nagy L.G."/>
            <person name="Aury J.M."/>
            <person name="Wincker P."/>
            <person name="Grigoriev I.V."/>
            <person name="Bonfante P."/>
            <person name="Martin F.M."/>
        </authorList>
    </citation>
    <scope>NUCLEOTIDE SEQUENCE [LARGE SCALE GENOMIC DNA]</scope>
    <source>
        <strain evidence="1 2">CCBAS932</strain>
    </source>
</reference>
<organism evidence="1 2">
    <name type="scientific">Morchella conica CCBAS932</name>
    <dbReference type="NCBI Taxonomy" id="1392247"/>
    <lineage>
        <taxon>Eukaryota</taxon>
        <taxon>Fungi</taxon>
        <taxon>Dikarya</taxon>
        <taxon>Ascomycota</taxon>
        <taxon>Pezizomycotina</taxon>
        <taxon>Pezizomycetes</taxon>
        <taxon>Pezizales</taxon>
        <taxon>Morchellaceae</taxon>
        <taxon>Morchella</taxon>
    </lineage>
</organism>
<accession>A0A3N4L827</accession>